<proteinExistence type="predicted"/>
<protein>
    <recommendedName>
        <fullName evidence="1">Halobacterial output domain-containing protein</fullName>
    </recommendedName>
</protein>
<accession>L9X2C9</accession>
<dbReference type="AlphaFoldDB" id="L9X2C9"/>
<evidence type="ECO:0000313" key="3">
    <source>
        <dbReference type="Proteomes" id="UP000011602"/>
    </source>
</evidence>
<gene>
    <name evidence="2" type="ORF">C493_10892</name>
</gene>
<evidence type="ECO:0000259" key="1">
    <source>
        <dbReference type="Pfam" id="PF18545"/>
    </source>
</evidence>
<comment type="caution">
    <text evidence="2">The sequence shown here is derived from an EMBL/GenBank/DDBJ whole genome shotgun (WGS) entry which is preliminary data.</text>
</comment>
<dbReference type="eggNOG" id="arCOG08989">
    <property type="taxonomic scope" value="Archaea"/>
</dbReference>
<dbReference type="InterPro" id="IPR040624">
    <property type="entry name" value="HalOD1"/>
</dbReference>
<organism evidence="2 3">
    <name type="scientific">Natronolimnohabitans innermongolicus JCM 12255</name>
    <dbReference type="NCBI Taxonomy" id="1227499"/>
    <lineage>
        <taxon>Archaea</taxon>
        <taxon>Methanobacteriati</taxon>
        <taxon>Methanobacteriota</taxon>
        <taxon>Stenosarchaea group</taxon>
        <taxon>Halobacteria</taxon>
        <taxon>Halobacteriales</taxon>
        <taxon>Natrialbaceae</taxon>
        <taxon>Natronolimnohabitans</taxon>
    </lineage>
</organism>
<evidence type="ECO:0000313" key="2">
    <source>
        <dbReference type="EMBL" id="ELY55767.1"/>
    </source>
</evidence>
<reference evidence="2 3" key="1">
    <citation type="journal article" date="2014" name="PLoS Genet.">
        <title>Phylogenetically driven sequencing of extremely halophilic archaea reveals strategies for static and dynamic osmo-response.</title>
        <authorList>
            <person name="Becker E.A."/>
            <person name="Seitzer P.M."/>
            <person name="Tritt A."/>
            <person name="Larsen D."/>
            <person name="Krusor M."/>
            <person name="Yao A.I."/>
            <person name="Wu D."/>
            <person name="Madern D."/>
            <person name="Eisen J.A."/>
            <person name="Darling A.E."/>
            <person name="Facciotti M.T."/>
        </authorList>
    </citation>
    <scope>NUCLEOTIDE SEQUENCE [LARGE SCALE GENOMIC DNA]</scope>
    <source>
        <strain evidence="2 3">JCM 12255</strain>
    </source>
</reference>
<dbReference type="EMBL" id="AOHZ01000048">
    <property type="protein sequence ID" value="ELY55767.1"/>
    <property type="molecule type" value="Genomic_DNA"/>
</dbReference>
<dbReference type="Pfam" id="PF18545">
    <property type="entry name" value="HalOD1"/>
    <property type="match status" value="1"/>
</dbReference>
<dbReference type="Proteomes" id="UP000011602">
    <property type="component" value="Unassembled WGS sequence"/>
</dbReference>
<keyword evidence="3" id="KW-1185">Reference proteome</keyword>
<feature type="domain" description="Halobacterial output" evidence="1">
    <location>
        <begin position="17"/>
        <end position="89"/>
    </location>
</feature>
<sequence length="97" mass="10344">MTADDESFLATFDPDTGEPASVTVVTAVASLSGVGPLELEPLYEAVDPDALDALVRHTHRVEDTGTHELWFSYEGYDVGVRSDGRVEIHDGTAPANA</sequence>
<name>L9X2C9_9EURY</name>